<keyword evidence="1" id="KW-0472">Membrane</keyword>
<accession>A0A2S4ZYD2</accession>
<name>A0A2S4ZYD2_9SPHI</name>
<reference evidence="2 3" key="1">
    <citation type="submission" date="2018-01" db="EMBL/GenBank/DDBJ databases">
        <authorList>
            <person name="Gaut B.S."/>
            <person name="Morton B.R."/>
            <person name="Clegg M.T."/>
            <person name="Duvall M.R."/>
        </authorList>
    </citation>
    <scope>NUCLEOTIDE SEQUENCE [LARGE SCALE GENOMIC DNA]</scope>
    <source>
        <strain evidence="2 3">HR-AV</strain>
    </source>
</reference>
<evidence type="ECO:0000313" key="3">
    <source>
        <dbReference type="Proteomes" id="UP000236893"/>
    </source>
</evidence>
<keyword evidence="1" id="KW-0812">Transmembrane</keyword>
<dbReference type="EMBL" id="PQVF01000017">
    <property type="protein sequence ID" value="POY34893.1"/>
    <property type="molecule type" value="Genomic_DNA"/>
</dbReference>
<sequence>MKKIWGIVLIVAGGALAIHTLNGLFSFFIMDKSSTYELSRSIGYLIWQLILSGLVFLLVKTGLRSIKE</sequence>
<feature type="transmembrane region" description="Helical" evidence="1">
    <location>
        <begin position="41"/>
        <end position="59"/>
    </location>
</feature>
<keyword evidence="3" id="KW-1185">Reference proteome</keyword>
<keyword evidence="1" id="KW-1133">Transmembrane helix</keyword>
<organism evidence="2 3">
    <name type="scientific">Solitalea longa</name>
    <dbReference type="NCBI Taxonomy" id="2079460"/>
    <lineage>
        <taxon>Bacteria</taxon>
        <taxon>Pseudomonadati</taxon>
        <taxon>Bacteroidota</taxon>
        <taxon>Sphingobacteriia</taxon>
        <taxon>Sphingobacteriales</taxon>
        <taxon>Sphingobacteriaceae</taxon>
        <taxon>Solitalea</taxon>
    </lineage>
</organism>
<evidence type="ECO:0000256" key="1">
    <source>
        <dbReference type="SAM" id="Phobius"/>
    </source>
</evidence>
<evidence type="ECO:0000313" key="2">
    <source>
        <dbReference type="EMBL" id="POY34893.1"/>
    </source>
</evidence>
<comment type="caution">
    <text evidence="2">The sequence shown here is derived from an EMBL/GenBank/DDBJ whole genome shotgun (WGS) entry which is preliminary data.</text>
</comment>
<dbReference type="AlphaFoldDB" id="A0A2S4ZYD2"/>
<gene>
    <name evidence="2" type="ORF">C3K47_18250</name>
</gene>
<protein>
    <submittedName>
        <fullName evidence="2">Uncharacterized protein</fullName>
    </submittedName>
</protein>
<proteinExistence type="predicted"/>
<dbReference type="Proteomes" id="UP000236893">
    <property type="component" value="Unassembled WGS sequence"/>
</dbReference>